<dbReference type="KEGG" id="palk:PSAKL28_28010"/>
<dbReference type="HOGENOM" id="CLU_013107_0_0_6"/>
<gene>
    <name evidence="2" type="ORF">PSAKL28_28010</name>
</gene>
<protein>
    <submittedName>
        <fullName evidence="2">C1 family peptidase domain-containing protein</fullName>
    </submittedName>
</protein>
<dbReference type="CDD" id="cd02619">
    <property type="entry name" value="Peptidase_C1"/>
    <property type="match status" value="1"/>
</dbReference>
<dbReference type="Proteomes" id="UP000028931">
    <property type="component" value="Chromosome"/>
</dbReference>
<organism evidence="2 3">
    <name type="scientific">Pseudomonas alkylphenolica</name>
    <dbReference type="NCBI Taxonomy" id="237609"/>
    <lineage>
        <taxon>Bacteria</taxon>
        <taxon>Pseudomonadati</taxon>
        <taxon>Pseudomonadota</taxon>
        <taxon>Gammaproteobacteria</taxon>
        <taxon>Pseudomonadales</taxon>
        <taxon>Pseudomonadaceae</taxon>
        <taxon>Pseudomonas</taxon>
    </lineage>
</organism>
<dbReference type="eggNOG" id="COG4870">
    <property type="taxonomic scope" value="Bacteria"/>
</dbReference>
<dbReference type="GO" id="GO:0006508">
    <property type="term" value="P:proteolysis"/>
    <property type="evidence" value="ECO:0007669"/>
    <property type="project" value="InterPro"/>
</dbReference>
<evidence type="ECO:0000313" key="3">
    <source>
        <dbReference type="Proteomes" id="UP000028931"/>
    </source>
</evidence>
<dbReference type="AlphaFoldDB" id="A0A077F9H3"/>
<evidence type="ECO:0000313" key="2">
    <source>
        <dbReference type="EMBL" id="AIL61993.1"/>
    </source>
</evidence>
<dbReference type="EMBL" id="CP009048">
    <property type="protein sequence ID" value="AIL61993.1"/>
    <property type="molecule type" value="Genomic_DNA"/>
</dbReference>
<dbReference type="InterPro" id="IPR038765">
    <property type="entry name" value="Papain-like_cys_pep_sf"/>
</dbReference>
<name>A0A077F9H3_9PSED</name>
<dbReference type="InterPro" id="IPR000668">
    <property type="entry name" value="Peptidase_C1A_C"/>
</dbReference>
<dbReference type="OrthoDB" id="1491023at2"/>
<accession>A0A077F9H3</accession>
<sequence length="743" mass="82014">MSKTKAGAVKLPKAKPAINRTPIAGRLFDARPDRLDFRDLPYLPPLRSLPPCSPAQADLAKYLKSYVAQGLVLDQGSEGACTGFGLACVVNYLLWLQHLALGSASAFEAVSPRMLYELARRYDEWPGDDYQGSSCRGALKGWHKHGVCSEQHWPFSTKGFIRPRPRWDADAATRPLGVYYRINRNAVVDLQAAILNIGAVYVSASVHDGWETLMHKRATALPKNLDSLPVIPPPQSPGSLGGHAFAIVGYDHRGFVVQNSWGTRWGRSGFAVLPYEDWVVHGTDAWACALGVPLQLSDPGKLKPGKVDLLNQVSSAFRVGSGRSLTGLDRSARVPANPVDDPWPFDHPFNEPRYQPISTPRAYELTLVTGNDGEIVPTDFTRSPLDRAGLVQEVVHDRPLAWLQTQSQKKTLRLVLYAHGGLNAEDESIQRIRVLAPYFLANGIYPLFMTWKTGPGETLANMAEDWLHKLFGPLDLRVSGLDDTLGDARDRAVEALGHVLGTGIWSQMRSNARDSSLPGHGLDLLSKSLKSLAGDLQSQGGKLELHLLGHSAGSILLGHLLDLLGKTTEQPLLKVQSCELFAAACSSDFALKHYLNAHANGVLSLEQLWLDVLSDDDEKADGLPTPDFPAYGKSLLYLVSRALEDVRKQPLLGMARALDAKYANDKDQWDASTLPAIQRWLANWPTKPDRLRIWPKPWVRNTRDGQQIPSTHGSFDNNIEVLTFVLMRILNKQLIGPIEWLDY</sequence>
<dbReference type="SUPFAM" id="SSF54001">
    <property type="entry name" value="Cysteine proteinases"/>
    <property type="match status" value="1"/>
</dbReference>
<evidence type="ECO:0000259" key="1">
    <source>
        <dbReference type="Pfam" id="PF00112"/>
    </source>
</evidence>
<dbReference type="RefSeq" id="WP_051939383.1">
    <property type="nucleotide sequence ID" value="NZ_CP009048.1"/>
</dbReference>
<reference evidence="2 3" key="1">
    <citation type="submission" date="2014-07" db="EMBL/GenBank/DDBJ databases">
        <authorList>
            <person name="Lee K."/>
            <person name="Lim J.Y."/>
            <person name="Hwang I."/>
        </authorList>
    </citation>
    <scope>NUCLEOTIDE SEQUENCE [LARGE SCALE GENOMIC DNA]</scope>
    <source>
        <strain evidence="2 3">KL28</strain>
    </source>
</reference>
<dbReference type="GO" id="GO:0008234">
    <property type="term" value="F:cysteine-type peptidase activity"/>
    <property type="evidence" value="ECO:0007669"/>
    <property type="project" value="InterPro"/>
</dbReference>
<dbReference type="Pfam" id="PF00112">
    <property type="entry name" value="Peptidase_C1"/>
    <property type="match status" value="1"/>
</dbReference>
<feature type="domain" description="Peptidase C1A papain C-terminal" evidence="1">
    <location>
        <begin position="73"/>
        <end position="272"/>
    </location>
</feature>
<proteinExistence type="predicted"/>
<dbReference type="Gene3D" id="3.90.70.10">
    <property type="entry name" value="Cysteine proteinases"/>
    <property type="match status" value="1"/>
</dbReference>